<evidence type="ECO:0000259" key="1">
    <source>
        <dbReference type="Pfam" id="PF11916"/>
    </source>
</evidence>
<dbReference type="GO" id="GO:0070772">
    <property type="term" value="C:PAS complex"/>
    <property type="evidence" value="ECO:0007669"/>
    <property type="project" value="InterPro"/>
</dbReference>
<dbReference type="PANTHER" id="PTHR16023">
    <property type="entry name" value="TAX1 BINDING PROTEIN-RELATED"/>
    <property type="match status" value="1"/>
</dbReference>
<name>A0A2G2WZG6_CAPBA</name>
<dbReference type="OrthoDB" id="5574975at2759"/>
<dbReference type="STRING" id="33114.A0A2G2WZG6"/>
<accession>A0A2G2WZG6</accession>
<evidence type="ECO:0000313" key="2">
    <source>
        <dbReference type="EMBL" id="PHT50636.1"/>
    </source>
</evidence>
<reference evidence="2 3" key="1">
    <citation type="journal article" date="2017" name="Genome Biol.">
        <title>New reference genome sequences of hot pepper reveal the massive evolution of plant disease-resistance genes by retroduplication.</title>
        <authorList>
            <person name="Kim S."/>
            <person name="Park J."/>
            <person name="Yeom S.I."/>
            <person name="Kim Y.M."/>
            <person name="Seo E."/>
            <person name="Kim K.T."/>
            <person name="Kim M.S."/>
            <person name="Lee J.M."/>
            <person name="Cheong K."/>
            <person name="Shin H.S."/>
            <person name="Kim S.B."/>
            <person name="Han K."/>
            <person name="Lee J."/>
            <person name="Park M."/>
            <person name="Lee H.A."/>
            <person name="Lee H.Y."/>
            <person name="Lee Y."/>
            <person name="Oh S."/>
            <person name="Lee J.H."/>
            <person name="Choi E."/>
            <person name="Choi E."/>
            <person name="Lee S.E."/>
            <person name="Jeon J."/>
            <person name="Kim H."/>
            <person name="Choi G."/>
            <person name="Song H."/>
            <person name="Lee J."/>
            <person name="Lee S.C."/>
            <person name="Kwon J.K."/>
            <person name="Lee H.Y."/>
            <person name="Koo N."/>
            <person name="Hong Y."/>
            <person name="Kim R.W."/>
            <person name="Kang W.H."/>
            <person name="Huh J.H."/>
            <person name="Kang B.C."/>
            <person name="Yang T.J."/>
            <person name="Lee Y.H."/>
            <person name="Bennetzen J.L."/>
            <person name="Choi D."/>
        </authorList>
    </citation>
    <scope>NUCLEOTIDE SEQUENCE [LARGE SCALE GENOMIC DNA]</scope>
    <source>
        <strain evidence="3">cv. PBC81</strain>
    </source>
</reference>
<dbReference type="PANTHER" id="PTHR16023:SF1">
    <property type="entry name" value="PROTEIN VAC14 HOMOLOG"/>
    <property type="match status" value="1"/>
</dbReference>
<feature type="domain" description="Vacuolar protein 14 C-terminal Fig4-binding" evidence="1">
    <location>
        <begin position="14"/>
        <end position="67"/>
    </location>
</feature>
<organism evidence="2 3">
    <name type="scientific">Capsicum baccatum</name>
    <name type="common">Peruvian pepper</name>
    <dbReference type="NCBI Taxonomy" id="33114"/>
    <lineage>
        <taxon>Eukaryota</taxon>
        <taxon>Viridiplantae</taxon>
        <taxon>Streptophyta</taxon>
        <taxon>Embryophyta</taxon>
        <taxon>Tracheophyta</taxon>
        <taxon>Spermatophyta</taxon>
        <taxon>Magnoliopsida</taxon>
        <taxon>eudicotyledons</taxon>
        <taxon>Gunneridae</taxon>
        <taxon>Pentapetalae</taxon>
        <taxon>asterids</taxon>
        <taxon>lamiids</taxon>
        <taxon>Solanales</taxon>
        <taxon>Solanaceae</taxon>
        <taxon>Solanoideae</taxon>
        <taxon>Capsiceae</taxon>
        <taxon>Capsicum</taxon>
    </lineage>
</organism>
<proteinExistence type="predicted"/>
<dbReference type="GO" id="GO:0010008">
    <property type="term" value="C:endosome membrane"/>
    <property type="evidence" value="ECO:0007669"/>
    <property type="project" value="TreeGrafter"/>
</dbReference>
<dbReference type="Pfam" id="PF11916">
    <property type="entry name" value="Vac14_Fig4_bd"/>
    <property type="match status" value="1"/>
</dbReference>
<dbReference type="InterPro" id="IPR026825">
    <property type="entry name" value="Vac14"/>
</dbReference>
<evidence type="ECO:0000313" key="3">
    <source>
        <dbReference type="Proteomes" id="UP000224567"/>
    </source>
</evidence>
<dbReference type="InterPro" id="IPR021841">
    <property type="entry name" value="VAC14_Fig4p-bd"/>
</dbReference>
<protein>
    <recommendedName>
        <fullName evidence="1">Vacuolar protein 14 C-terminal Fig4-binding domain-containing protein</fullName>
    </recommendedName>
</protein>
<keyword evidence="3" id="KW-1185">Reference proteome</keyword>
<sequence length="147" mass="16338">MRIEALGLCPPSEALNFILLISPVFSGLRDHLKQSLVKDTGRDLFISLYVSWCHSPMEMISLCPLVMAHPDVIPANGIATKEIYENGLSYLKKKDCLQLRPSLLHTTGDFASMLWLILQMELVRSGCARTSTYVSNSTVKVVNERAG</sequence>
<dbReference type="EMBL" id="MLFT02000004">
    <property type="protein sequence ID" value="PHT50636.1"/>
    <property type="molecule type" value="Genomic_DNA"/>
</dbReference>
<dbReference type="AlphaFoldDB" id="A0A2G2WZG6"/>
<gene>
    <name evidence="2" type="ORF">CQW23_10383</name>
</gene>
<dbReference type="Proteomes" id="UP000224567">
    <property type="component" value="Unassembled WGS sequence"/>
</dbReference>
<comment type="caution">
    <text evidence="2">The sequence shown here is derived from an EMBL/GenBank/DDBJ whole genome shotgun (WGS) entry which is preliminary data.</text>
</comment>
<reference evidence="3" key="2">
    <citation type="journal article" date="2017" name="J. Anim. Genet.">
        <title>Multiple reference genome sequences of hot pepper reveal the massive evolution of plant disease resistance genes by retroduplication.</title>
        <authorList>
            <person name="Kim S."/>
            <person name="Park J."/>
            <person name="Yeom S.-I."/>
            <person name="Kim Y.-M."/>
            <person name="Seo E."/>
            <person name="Kim K.-T."/>
            <person name="Kim M.-S."/>
            <person name="Lee J.M."/>
            <person name="Cheong K."/>
            <person name="Shin H.-S."/>
            <person name="Kim S.-B."/>
            <person name="Han K."/>
            <person name="Lee J."/>
            <person name="Park M."/>
            <person name="Lee H.-A."/>
            <person name="Lee H.-Y."/>
            <person name="Lee Y."/>
            <person name="Oh S."/>
            <person name="Lee J.H."/>
            <person name="Choi E."/>
            <person name="Choi E."/>
            <person name="Lee S.E."/>
            <person name="Jeon J."/>
            <person name="Kim H."/>
            <person name="Choi G."/>
            <person name="Song H."/>
            <person name="Lee J."/>
            <person name="Lee S.-C."/>
            <person name="Kwon J.-K."/>
            <person name="Lee H.-Y."/>
            <person name="Koo N."/>
            <person name="Hong Y."/>
            <person name="Kim R.W."/>
            <person name="Kang W.-H."/>
            <person name="Huh J.H."/>
            <person name="Kang B.-C."/>
            <person name="Yang T.-J."/>
            <person name="Lee Y.-H."/>
            <person name="Bennetzen J.L."/>
            <person name="Choi D."/>
        </authorList>
    </citation>
    <scope>NUCLEOTIDE SEQUENCE [LARGE SCALE GENOMIC DNA]</scope>
    <source>
        <strain evidence="3">cv. PBC81</strain>
    </source>
</reference>
<dbReference type="GO" id="GO:0006661">
    <property type="term" value="P:phosphatidylinositol biosynthetic process"/>
    <property type="evidence" value="ECO:0007669"/>
    <property type="project" value="InterPro"/>
</dbReference>